<sequence length="167" mass="16945">MLPKLGKAFGAVSAAAHSARSSTANGLPLSVIGPDVKIVGNIFTQGEMQIDGCVEGDIACQRLLVGEGGRIAGEVTAETVQVHGELTGKINASTVLITKSGRVTGDVTQDSLEIEAGASMEGRLIRRSHPKAPDQVAVNKGNGAAEPAQIAPPQATPDLTQEAAGNA</sequence>
<gene>
    <name evidence="3" type="ORF">CU669_04035</name>
</gene>
<dbReference type="PANTHER" id="PTHR35024:SF4">
    <property type="entry name" value="POLYMER-FORMING CYTOSKELETAL PROTEIN"/>
    <property type="match status" value="1"/>
</dbReference>
<accession>A0A364P1Z3</accession>
<evidence type="ECO:0000256" key="2">
    <source>
        <dbReference type="SAM" id="MobiDB-lite"/>
    </source>
</evidence>
<dbReference type="AlphaFoldDB" id="A0A364P1Z3"/>
<dbReference type="PANTHER" id="PTHR35024">
    <property type="entry name" value="HYPOTHETICAL CYTOSOLIC PROTEIN"/>
    <property type="match status" value="1"/>
</dbReference>
<dbReference type="OrthoDB" id="5738271at2"/>
<evidence type="ECO:0000256" key="1">
    <source>
        <dbReference type="ARBA" id="ARBA00044755"/>
    </source>
</evidence>
<proteinExistence type="inferred from homology"/>
<reference evidence="3 4" key="1">
    <citation type="submission" date="2017-11" db="EMBL/GenBank/DDBJ databases">
        <title>Draft genome sequence of magnetotactic bacterium Magnetospirillum kuznetsovii LBB-42.</title>
        <authorList>
            <person name="Grouzdev D.S."/>
            <person name="Rysina M.S."/>
            <person name="Baslerov R.V."/>
            <person name="Koziaeva V."/>
        </authorList>
    </citation>
    <scope>NUCLEOTIDE SEQUENCE [LARGE SCALE GENOMIC DNA]</scope>
    <source>
        <strain evidence="3 4">LBB-42</strain>
    </source>
</reference>
<evidence type="ECO:0000313" key="3">
    <source>
        <dbReference type="EMBL" id="RAU23316.1"/>
    </source>
</evidence>
<dbReference type="InterPro" id="IPR007607">
    <property type="entry name" value="BacA/B"/>
</dbReference>
<comment type="similarity">
    <text evidence="1">Belongs to the bactofilin family.</text>
</comment>
<dbReference type="RefSeq" id="WP_112142513.1">
    <property type="nucleotide sequence ID" value="NZ_PGTO01000002.1"/>
</dbReference>
<comment type="caution">
    <text evidence="3">The sequence shown here is derived from an EMBL/GenBank/DDBJ whole genome shotgun (WGS) entry which is preliminary data.</text>
</comment>
<evidence type="ECO:0000313" key="4">
    <source>
        <dbReference type="Proteomes" id="UP000251075"/>
    </source>
</evidence>
<dbReference type="Pfam" id="PF04519">
    <property type="entry name" value="Bactofilin"/>
    <property type="match status" value="1"/>
</dbReference>
<feature type="compositionally biased region" description="Low complexity" evidence="2">
    <location>
        <begin position="144"/>
        <end position="157"/>
    </location>
</feature>
<feature type="region of interest" description="Disordered" evidence="2">
    <location>
        <begin position="129"/>
        <end position="167"/>
    </location>
</feature>
<name>A0A364P1Z3_9PROT</name>
<dbReference type="Proteomes" id="UP000251075">
    <property type="component" value="Unassembled WGS sequence"/>
</dbReference>
<keyword evidence="4" id="KW-1185">Reference proteome</keyword>
<organism evidence="3 4">
    <name type="scientific">Paramagnetospirillum kuznetsovii</name>
    <dbReference type="NCBI Taxonomy" id="2053833"/>
    <lineage>
        <taxon>Bacteria</taxon>
        <taxon>Pseudomonadati</taxon>
        <taxon>Pseudomonadota</taxon>
        <taxon>Alphaproteobacteria</taxon>
        <taxon>Rhodospirillales</taxon>
        <taxon>Magnetospirillaceae</taxon>
        <taxon>Paramagnetospirillum</taxon>
    </lineage>
</organism>
<dbReference type="EMBL" id="PGTO01000002">
    <property type="protein sequence ID" value="RAU23316.1"/>
    <property type="molecule type" value="Genomic_DNA"/>
</dbReference>
<protein>
    <submittedName>
        <fullName evidence="3">Cell shape determination protein CcmA</fullName>
    </submittedName>
</protein>